<dbReference type="SUPFAM" id="SSF90209">
    <property type="entry name" value="Ran binding protein zinc finger-like"/>
    <property type="match status" value="1"/>
</dbReference>
<keyword evidence="5" id="KW-0175">Coiled coil</keyword>
<reference evidence="8 9" key="1">
    <citation type="submission" date="2021-06" db="EMBL/GenBank/DDBJ databases">
        <title>Caerostris darwini draft genome.</title>
        <authorList>
            <person name="Kono N."/>
            <person name="Arakawa K."/>
        </authorList>
    </citation>
    <scope>NUCLEOTIDE SEQUENCE [LARGE SCALE GENOMIC DNA]</scope>
</reference>
<name>A0AAV4QE99_9ARAC</name>
<dbReference type="Proteomes" id="UP001054837">
    <property type="component" value="Unassembled WGS sequence"/>
</dbReference>
<comment type="caution">
    <text evidence="8">The sequence shown here is derived from an EMBL/GenBank/DDBJ whole genome shotgun (WGS) entry which is preliminary data.</text>
</comment>
<evidence type="ECO:0000256" key="4">
    <source>
        <dbReference type="PROSITE-ProRule" id="PRU00322"/>
    </source>
</evidence>
<dbReference type="GO" id="GO:0008270">
    <property type="term" value="F:zinc ion binding"/>
    <property type="evidence" value="ECO:0007669"/>
    <property type="project" value="UniProtKB-KW"/>
</dbReference>
<keyword evidence="2 4" id="KW-0863">Zinc-finger</keyword>
<sequence>MATGNIDYSFPKRPQEFSGPFNLNYIDTVLETPYLVYSSESPSNIMDDNPCADEELPEQVLDTQNHNYPTATSSNDNGNNKNTFASSKEMDSPRVLADLVKMNKNDSQVMVQQEPQSSAISEHLNIRTHNVIPEELSIDIGADEDGTHSWRPNLTNSLSTDIFLTQPLFNKRPTTIALHSDEPDCSIPQLIPGNSIEEKLLDNVGRIRISDNPYLINNFHIDIKGHLCSQKAQMNIVKYEGMSARRSITELTEAIQKLTYKLGEKKMFENSQEIQKLSEENAQLRLECQCLCMEVDYYLKGQAPLGEVDEKFYGESSTQNNQAEAHCPVIHQCTNRSENIDLEYQDESNEWECPKCTFANHPAIQSCEMCHMTRPKKENPMFLSPMPETCYCHPEKNREAS</sequence>
<evidence type="ECO:0000256" key="5">
    <source>
        <dbReference type="SAM" id="Coils"/>
    </source>
</evidence>
<organism evidence="8 9">
    <name type="scientific">Caerostris darwini</name>
    <dbReference type="NCBI Taxonomy" id="1538125"/>
    <lineage>
        <taxon>Eukaryota</taxon>
        <taxon>Metazoa</taxon>
        <taxon>Ecdysozoa</taxon>
        <taxon>Arthropoda</taxon>
        <taxon>Chelicerata</taxon>
        <taxon>Arachnida</taxon>
        <taxon>Araneae</taxon>
        <taxon>Araneomorphae</taxon>
        <taxon>Entelegynae</taxon>
        <taxon>Araneoidea</taxon>
        <taxon>Araneidae</taxon>
        <taxon>Caerostris</taxon>
    </lineage>
</organism>
<evidence type="ECO:0000256" key="3">
    <source>
        <dbReference type="ARBA" id="ARBA00022833"/>
    </source>
</evidence>
<evidence type="ECO:0000256" key="2">
    <source>
        <dbReference type="ARBA" id="ARBA00022771"/>
    </source>
</evidence>
<dbReference type="PROSITE" id="PS50199">
    <property type="entry name" value="ZF_RANBP2_2"/>
    <property type="match status" value="1"/>
</dbReference>
<feature type="region of interest" description="Disordered" evidence="6">
    <location>
        <begin position="65"/>
        <end position="92"/>
    </location>
</feature>
<evidence type="ECO:0000259" key="7">
    <source>
        <dbReference type="PROSITE" id="PS50199"/>
    </source>
</evidence>
<evidence type="ECO:0000256" key="6">
    <source>
        <dbReference type="SAM" id="MobiDB-lite"/>
    </source>
</evidence>
<evidence type="ECO:0000313" key="9">
    <source>
        <dbReference type="Proteomes" id="UP001054837"/>
    </source>
</evidence>
<proteinExistence type="predicted"/>
<dbReference type="Gene3D" id="2.30.30.380">
    <property type="entry name" value="Zn-finger domain of Sec23/24"/>
    <property type="match status" value="1"/>
</dbReference>
<dbReference type="EMBL" id="BPLQ01004232">
    <property type="protein sequence ID" value="GIY06582.1"/>
    <property type="molecule type" value="Genomic_DNA"/>
</dbReference>
<feature type="coiled-coil region" evidence="5">
    <location>
        <begin position="267"/>
        <end position="294"/>
    </location>
</feature>
<accession>A0AAV4QE99</accession>
<dbReference type="PROSITE" id="PS01358">
    <property type="entry name" value="ZF_RANBP2_1"/>
    <property type="match status" value="1"/>
</dbReference>
<gene>
    <name evidence="8" type="primary">AVEN_89302_1</name>
    <name evidence="8" type="ORF">CDAR_487291</name>
</gene>
<evidence type="ECO:0000256" key="1">
    <source>
        <dbReference type="ARBA" id="ARBA00022723"/>
    </source>
</evidence>
<dbReference type="SMART" id="SM00547">
    <property type="entry name" value="ZnF_RBZ"/>
    <property type="match status" value="1"/>
</dbReference>
<protein>
    <recommendedName>
        <fullName evidence="7">RanBP2-type domain-containing protein</fullName>
    </recommendedName>
</protein>
<dbReference type="AlphaFoldDB" id="A0AAV4QE99"/>
<keyword evidence="3" id="KW-0862">Zinc</keyword>
<keyword evidence="1" id="KW-0479">Metal-binding</keyword>
<evidence type="ECO:0000313" key="8">
    <source>
        <dbReference type="EMBL" id="GIY06582.1"/>
    </source>
</evidence>
<dbReference type="InterPro" id="IPR001876">
    <property type="entry name" value="Znf_RanBP2"/>
</dbReference>
<feature type="domain" description="RanBP2-type" evidence="7">
    <location>
        <begin position="347"/>
        <end position="376"/>
    </location>
</feature>
<dbReference type="InterPro" id="IPR036443">
    <property type="entry name" value="Znf_RanBP2_sf"/>
</dbReference>
<keyword evidence="9" id="KW-1185">Reference proteome</keyword>
<feature type="compositionally biased region" description="Polar residues" evidence="6">
    <location>
        <begin position="65"/>
        <end position="86"/>
    </location>
</feature>